<keyword evidence="1" id="KW-0812">Transmembrane</keyword>
<keyword evidence="1" id="KW-1133">Transmembrane helix</keyword>
<feature type="domain" description="Urease accessory protein UreH-like transmembrane" evidence="2">
    <location>
        <begin position="9"/>
        <end position="210"/>
    </location>
</feature>
<dbReference type="Proteomes" id="UP000315439">
    <property type="component" value="Unassembled WGS sequence"/>
</dbReference>
<feature type="transmembrane region" description="Helical" evidence="1">
    <location>
        <begin position="131"/>
        <end position="152"/>
    </location>
</feature>
<name>A0A545UDJ8_9GAMM</name>
<feature type="transmembrane region" description="Helical" evidence="1">
    <location>
        <begin position="6"/>
        <end position="33"/>
    </location>
</feature>
<dbReference type="OrthoDB" id="9798690at2"/>
<sequence length="227" mass="24509">MAEISLVSAFVLGLLGAGHCIGMCGGIISSLSLATADQSNKWIRITFYQVGRILSYCLIGLLAGWFGAQVNQLSPLPILSTLSGILLILMGFYVSRIWMALSYLERLGKLLWNKISPLSQSLFPVKTTSQALLLGALWGWLPCGLVYTSLSYAITTANPLHSSLFMLCFGLGTLPATLLAGAASATLKNRLNRPPVRLISALLFVGFGIYILYGVFAAGEMNHHHHH</sequence>
<feature type="transmembrane region" description="Helical" evidence="1">
    <location>
        <begin position="78"/>
        <end position="104"/>
    </location>
</feature>
<dbReference type="Pfam" id="PF13386">
    <property type="entry name" value="DsbD_2"/>
    <property type="match status" value="1"/>
</dbReference>
<evidence type="ECO:0000259" key="2">
    <source>
        <dbReference type="Pfam" id="PF13386"/>
    </source>
</evidence>
<feature type="transmembrane region" description="Helical" evidence="1">
    <location>
        <begin position="199"/>
        <end position="219"/>
    </location>
</feature>
<dbReference type="AlphaFoldDB" id="A0A545UDJ8"/>
<dbReference type="RefSeq" id="WP_142893705.1">
    <property type="nucleotide sequence ID" value="NZ_ML660164.1"/>
</dbReference>
<dbReference type="SUPFAM" id="SSF103473">
    <property type="entry name" value="MFS general substrate transporter"/>
    <property type="match status" value="1"/>
</dbReference>
<feature type="transmembrane region" description="Helical" evidence="1">
    <location>
        <begin position="45"/>
        <end position="66"/>
    </location>
</feature>
<dbReference type="InterPro" id="IPR039447">
    <property type="entry name" value="UreH-like_TM_dom"/>
</dbReference>
<accession>A0A545UDJ8</accession>
<dbReference type="PANTHER" id="PTHR42208:SF1">
    <property type="entry name" value="HEAVY METAL TRANSPORTER"/>
    <property type="match status" value="1"/>
</dbReference>
<keyword evidence="1" id="KW-0472">Membrane</keyword>
<gene>
    <name evidence="3" type="ORF">FLL46_11685</name>
</gene>
<organism evidence="3 4">
    <name type="scientific">Aliikangiella coralliicola</name>
    <dbReference type="NCBI Taxonomy" id="2592383"/>
    <lineage>
        <taxon>Bacteria</taxon>
        <taxon>Pseudomonadati</taxon>
        <taxon>Pseudomonadota</taxon>
        <taxon>Gammaproteobacteria</taxon>
        <taxon>Oceanospirillales</taxon>
        <taxon>Pleioneaceae</taxon>
        <taxon>Aliikangiella</taxon>
    </lineage>
</organism>
<evidence type="ECO:0000313" key="4">
    <source>
        <dbReference type="Proteomes" id="UP000315439"/>
    </source>
</evidence>
<comment type="caution">
    <text evidence="3">The sequence shown here is derived from an EMBL/GenBank/DDBJ whole genome shotgun (WGS) entry which is preliminary data.</text>
</comment>
<feature type="transmembrane region" description="Helical" evidence="1">
    <location>
        <begin position="164"/>
        <end position="187"/>
    </location>
</feature>
<dbReference type="PANTHER" id="PTHR42208">
    <property type="entry name" value="HEAVY METAL TRANSPORTER-RELATED"/>
    <property type="match status" value="1"/>
</dbReference>
<evidence type="ECO:0000313" key="3">
    <source>
        <dbReference type="EMBL" id="TQV87528.1"/>
    </source>
</evidence>
<dbReference type="InterPro" id="IPR036259">
    <property type="entry name" value="MFS_trans_sf"/>
</dbReference>
<keyword evidence="4" id="KW-1185">Reference proteome</keyword>
<evidence type="ECO:0000256" key="1">
    <source>
        <dbReference type="SAM" id="Phobius"/>
    </source>
</evidence>
<protein>
    <submittedName>
        <fullName evidence="3">Sulfite exporter TauE/SafE family protein</fullName>
    </submittedName>
</protein>
<proteinExistence type="predicted"/>
<reference evidence="3 4" key="1">
    <citation type="submission" date="2019-07" db="EMBL/GenBank/DDBJ databases">
        <title>Draft genome for Aliikangiella sp. M105.</title>
        <authorList>
            <person name="Wang G."/>
        </authorList>
    </citation>
    <scope>NUCLEOTIDE SEQUENCE [LARGE SCALE GENOMIC DNA]</scope>
    <source>
        <strain evidence="3 4">M105</strain>
    </source>
</reference>
<dbReference type="EMBL" id="VIKS01000007">
    <property type="protein sequence ID" value="TQV87528.1"/>
    <property type="molecule type" value="Genomic_DNA"/>
</dbReference>